<keyword evidence="1" id="KW-0175">Coiled coil</keyword>
<dbReference type="GO" id="GO:0032259">
    <property type="term" value="P:methylation"/>
    <property type="evidence" value="ECO:0007669"/>
    <property type="project" value="UniProtKB-KW"/>
</dbReference>
<dbReference type="SUPFAM" id="SSF53335">
    <property type="entry name" value="S-adenosyl-L-methionine-dependent methyltransferases"/>
    <property type="match status" value="1"/>
</dbReference>
<reference evidence="3 4" key="1">
    <citation type="submission" date="2023-07" db="EMBL/GenBank/DDBJ databases">
        <title>Sorghum-associated microbial communities from plants grown in Nebraska, USA.</title>
        <authorList>
            <person name="Schachtman D."/>
        </authorList>
    </citation>
    <scope>NUCLEOTIDE SEQUENCE [LARGE SCALE GENOMIC DNA]</scope>
    <source>
        <strain evidence="3 4">DS1027</strain>
    </source>
</reference>
<dbReference type="EMBL" id="JAVDRD010000010">
    <property type="protein sequence ID" value="MDR6512520.1"/>
    <property type="molecule type" value="Genomic_DNA"/>
</dbReference>
<dbReference type="InterPro" id="IPR013216">
    <property type="entry name" value="Methyltransf_11"/>
</dbReference>
<comment type="caution">
    <text evidence="3">The sequence shown here is derived from an EMBL/GenBank/DDBJ whole genome shotgun (WGS) entry which is preliminary data.</text>
</comment>
<keyword evidence="3" id="KW-0808">Transferase</keyword>
<evidence type="ECO:0000256" key="1">
    <source>
        <dbReference type="SAM" id="Coils"/>
    </source>
</evidence>
<evidence type="ECO:0000259" key="2">
    <source>
        <dbReference type="Pfam" id="PF08241"/>
    </source>
</evidence>
<feature type="coiled-coil region" evidence="1">
    <location>
        <begin position="211"/>
        <end position="273"/>
    </location>
</feature>
<evidence type="ECO:0000313" key="4">
    <source>
        <dbReference type="Proteomes" id="UP001184150"/>
    </source>
</evidence>
<evidence type="ECO:0000313" key="3">
    <source>
        <dbReference type="EMBL" id="MDR6512520.1"/>
    </source>
</evidence>
<feature type="coiled-coil region" evidence="1">
    <location>
        <begin position="307"/>
        <end position="380"/>
    </location>
</feature>
<protein>
    <submittedName>
        <fullName evidence="3">SAM-dependent methyltransferase/uncharacterized small protein (DUF1192 family)</fullName>
    </submittedName>
</protein>
<dbReference type="InterPro" id="IPR029063">
    <property type="entry name" value="SAM-dependent_MTases_sf"/>
</dbReference>
<proteinExistence type="predicted"/>
<organism evidence="3 4">
    <name type="scientific">Novosphingobium capsulatum</name>
    <dbReference type="NCBI Taxonomy" id="13688"/>
    <lineage>
        <taxon>Bacteria</taxon>
        <taxon>Pseudomonadati</taxon>
        <taxon>Pseudomonadota</taxon>
        <taxon>Alphaproteobacteria</taxon>
        <taxon>Sphingomonadales</taxon>
        <taxon>Sphingomonadaceae</taxon>
        <taxon>Novosphingobium</taxon>
    </lineage>
</organism>
<feature type="domain" description="Methyltransferase type 11" evidence="2">
    <location>
        <begin position="57"/>
        <end position="108"/>
    </location>
</feature>
<accession>A0ABU1MQ87</accession>
<dbReference type="CDD" id="cd02440">
    <property type="entry name" value="AdoMet_MTases"/>
    <property type="match status" value="1"/>
</dbReference>
<name>A0ABU1MQ87_9SPHN</name>
<dbReference type="Gene3D" id="3.40.50.150">
    <property type="entry name" value="Vaccinia Virus protein VP39"/>
    <property type="match status" value="1"/>
</dbReference>
<keyword evidence="4" id="KW-1185">Reference proteome</keyword>
<keyword evidence="3" id="KW-0489">Methyltransferase</keyword>
<sequence>MHDTAYRIGGLVMDTYLPSAPARILEIGALNVNGSLRDHSPRNAEYVGLDFEPGEGVDIVITGTADWHVPDEHFDLVMASSVFEHDSAFWRTFIEMCRKTKPGGHIYISAPSNGTVHRYPRDCWRFYPDSGLALEDWARCQGFELTLIESFIAEREKDHWNDFCAVFRRGPCGDPLIRDFVHQKFPSTNALNWRTSLTINPSDETQDMRLLSAAQNRAAELEAEAHALRHEVIGLRHEAEAQRHAAEALQIECDNLRIAAQRATEEIETTKSRLHAESEVLRDTLLTAQQEAAAAREVDRMHFASERESLEEAHSAAMLERDEAIAQLMAEIARLEADLERAKHVAATSLPPPSDTTSLHAALAEEVKQITSQKTQCEQRLEDRFREIARLTRLMQERDQAIASEQERAEWLRQVVAVLTKGYSRSAKARLGTLLPTYFAHKRHERWLRQEGLFDANEYTAIYPEVARAQIHPLRHYINHGMREGRVIRQGA</sequence>
<dbReference type="Proteomes" id="UP001184150">
    <property type="component" value="Unassembled WGS sequence"/>
</dbReference>
<gene>
    <name evidence="3" type="ORF">J2792_003405</name>
</gene>
<dbReference type="Pfam" id="PF08241">
    <property type="entry name" value="Methyltransf_11"/>
    <property type="match status" value="1"/>
</dbReference>
<dbReference type="RefSeq" id="WP_169049467.1">
    <property type="nucleotide sequence ID" value="NZ_JAVDRD010000010.1"/>
</dbReference>
<dbReference type="GO" id="GO:0008168">
    <property type="term" value="F:methyltransferase activity"/>
    <property type="evidence" value="ECO:0007669"/>
    <property type="project" value="UniProtKB-KW"/>
</dbReference>